<evidence type="ECO:0000259" key="4">
    <source>
        <dbReference type="Pfam" id="PF01261"/>
    </source>
</evidence>
<name>F5RAL6_METUF</name>
<dbReference type="eggNOG" id="COG3622">
    <property type="taxonomic scope" value="Bacteria"/>
</dbReference>
<dbReference type="InterPro" id="IPR053398">
    <property type="entry name" value="HPT_OtnI_isomerases"/>
</dbReference>
<dbReference type="PANTHER" id="PTHR43489">
    <property type="entry name" value="ISOMERASE"/>
    <property type="match status" value="1"/>
</dbReference>
<evidence type="ECO:0000256" key="1">
    <source>
        <dbReference type="ARBA" id="ARBA00023235"/>
    </source>
</evidence>
<organism evidence="5 6">
    <name type="scientific">Methyloversatilis universalis (strain ATCC BAA-1314 / DSM 25237 / JCM 13912 / CCUG 52030 / FAM5)</name>
    <dbReference type="NCBI Taxonomy" id="1000565"/>
    <lineage>
        <taxon>Bacteria</taxon>
        <taxon>Pseudomonadati</taxon>
        <taxon>Pseudomonadota</taxon>
        <taxon>Betaproteobacteria</taxon>
        <taxon>Nitrosomonadales</taxon>
        <taxon>Sterolibacteriaceae</taxon>
        <taxon>Methyloversatilis</taxon>
    </lineage>
</organism>
<evidence type="ECO:0000256" key="2">
    <source>
        <dbReference type="PIRNR" id="PIRNR006241"/>
    </source>
</evidence>
<evidence type="ECO:0000313" key="6">
    <source>
        <dbReference type="Proteomes" id="UP000005019"/>
    </source>
</evidence>
<reference evidence="5 6" key="1">
    <citation type="journal article" date="2011" name="J. Bacteriol.">
        <title>Genome sequence of Methyloversatilis universalis FAM5T, a methylotrophic representative of the order Rhodocyclales.</title>
        <authorList>
            <person name="Kittichotirat W."/>
            <person name="Good N.M."/>
            <person name="Hall R."/>
            <person name="Bringel F."/>
            <person name="Lajus A."/>
            <person name="Medigue C."/>
            <person name="Smalley N.E."/>
            <person name="Beck D."/>
            <person name="Bumgarner R."/>
            <person name="Vuilleumier S."/>
            <person name="Kalyuzhnaya M.G."/>
        </authorList>
    </citation>
    <scope>NUCLEOTIDE SEQUENCE [LARGE SCALE GENOMIC DNA]</scope>
    <source>
        <strain evidence="6">ATCC BAA-1314 / JCM 13912 / FAM5</strain>
    </source>
</reference>
<proteinExistence type="inferred from homology"/>
<dbReference type="NCBIfam" id="NF043033">
    <property type="entry name" value="OxoTetrIsom"/>
    <property type="match status" value="1"/>
</dbReference>
<gene>
    <name evidence="5" type="ORF">METUNv1_01230</name>
</gene>
<dbReference type="AlphaFoldDB" id="F5RAL6"/>
<comment type="similarity">
    <text evidence="2">Belongs to the hyi family.</text>
</comment>
<dbReference type="FunFam" id="3.20.20.150:FF:000007">
    <property type="entry name" value="Hydroxypyruvate isomerase"/>
    <property type="match status" value="1"/>
</dbReference>
<dbReference type="InterPro" id="IPR026040">
    <property type="entry name" value="HyI-like"/>
</dbReference>
<dbReference type="SUPFAM" id="SSF51658">
    <property type="entry name" value="Xylose isomerase-like"/>
    <property type="match status" value="1"/>
</dbReference>
<dbReference type="Pfam" id="PF01261">
    <property type="entry name" value="AP_endonuc_2"/>
    <property type="match status" value="1"/>
</dbReference>
<dbReference type="InterPro" id="IPR013022">
    <property type="entry name" value="Xyl_isomerase-like_TIM-brl"/>
</dbReference>
<comment type="caution">
    <text evidence="5">The sequence shown here is derived from an EMBL/GenBank/DDBJ whole genome shotgun (WGS) entry which is preliminary data.</text>
</comment>
<dbReference type="InterPro" id="IPR036237">
    <property type="entry name" value="Xyl_isomerase-like_sf"/>
</dbReference>
<dbReference type="PIRSF" id="PIRSF006241">
    <property type="entry name" value="HyI"/>
    <property type="match status" value="1"/>
</dbReference>
<sequence>MPRFCANLSLLFTEHPFAERWDAAARAGFRGVECHFPYAEPAEVLADALRRNAQEQVLFNLPAGDWSAGERGIGCLPDRIDEFEHGVGTAIRYAKALDCRRINCLAGLAPADADRSELLSVMERNLRFAARALAKEGITLLVEPINPRDMPGFLLNRSAETLALIERVGEPNVKLQYDVYHMQITEGDLARTLERELPRIGHVQIADNPGRHEPGSGEINFPFLFDWLDRIGYDGWVSAEYLPAGDTVAGLGWLPR</sequence>
<feature type="active site" description="Proton donor/acceptor" evidence="3">
    <location>
        <position position="240"/>
    </location>
</feature>
<dbReference type="GO" id="GO:0046487">
    <property type="term" value="P:glyoxylate metabolic process"/>
    <property type="evidence" value="ECO:0007669"/>
    <property type="project" value="TreeGrafter"/>
</dbReference>
<feature type="active site" description="Proton donor/acceptor" evidence="3">
    <location>
        <position position="143"/>
    </location>
</feature>
<keyword evidence="1 2" id="KW-0413">Isomerase</keyword>
<accession>F5RAL6</accession>
<dbReference type="InterPro" id="IPR017643">
    <property type="entry name" value="Hydroxypyruvate_isomerase"/>
</dbReference>
<dbReference type="Proteomes" id="UP000005019">
    <property type="component" value="Unassembled WGS sequence"/>
</dbReference>
<dbReference type="InterPro" id="IPR050417">
    <property type="entry name" value="Sugar_Epim/Isomerase"/>
</dbReference>
<dbReference type="STRING" id="1000565.METUNv1_01230"/>
<protein>
    <submittedName>
        <fullName evidence="5">Hydroxypyruvate isomerase</fullName>
    </submittedName>
</protein>
<evidence type="ECO:0000256" key="3">
    <source>
        <dbReference type="PIRSR" id="PIRSR006241-50"/>
    </source>
</evidence>
<dbReference type="PANTHER" id="PTHR43489:SF13">
    <property type="entry name" value="HYDROXYPYRUVATE ISOMERASE"/>
    <property type="match status" value="1"/>
</dbReference>
<keyword evidence="5" id="KW-0670">Pyruvate</keyword>
<feature type="domain" description="Xylose isomerase-like TIM barrel" evidence="4">
    <location>
        <begin position="22"/>
        <end position="254"/>
    </location>
</feature>
<keyword evidence="6" id="KW-1185">Reference proteome</keyword>
<dbReference type="Gene3D" id="3.20.20.150">
    <property type="entry name" value="Divalent-metal-dependent TIM barrel enzymes"/>
    <property type="match status" value="1"/>
</dbReference>
<dbReference type="GO" id="GO:0008903">
    <property type="term" value="F:hydroxypyruvate isomerase activity"/>
    <property type="evidence" value="ECO:0007669"/>
    <property type="project" value="TreeGrafter"/>
</dbReference>
<dbReference type="OrthoDB" id="9786584at2"/>
<evidence type="ECO:0000313" key="5">
    <source>
        <dbReference type="EMBL" id="EGK72465.1"/>
    </source>
</evidence>
<dbReference type="RefSeq" id="WP_008059834.1">
    <property type="nucleotide sequence ID" value="NZ_AFHG01000036.1"/>
</dbReference>
<dbReference type="NCBIfam" id="TIGR03234">
    <property type="entry name" value="OH-pyruv-isom"/>
    <property type="match status" value="1"/>
</dbReference>
<dbReference type="EMBL" id="AFHG01000036">
    <property type="protein sequence ID" value="EGK72465.1"/>
    <property type="molecule type" value="Genomic_DNA"/>
</dbReference>